<evidence type="ECO:0000313" key="1">
    <source>
        <dbReference type="EMBL" id="ROR32873.1"/>
    </source>
</evidence>
<name>A0A3N1Y209_9GAMM</name>
<organism evidence="1 2">
    <name type="scientific">Inmirania thermothiophila</name>
    <dbReference type="NCBI Taxonomy" id="1750597"/>
    <lineage>
        <taxon>Bacteria</taxon>
        <taxon>Pseudomonadati</taxon>
        <taxon>Pseudomonadota</taxon>
        <taxon>Gammaproteobacteria</taxon>
        <taxon>Chromatiales</taxon>
        <taxon>Ectothiorhodospiraceae</taxon>
        <taxon>Inmirania</taxon>
    </lineage>
</organism>
<accession>A0A3N1Y209</accession>
<evidence type="ECO:0000313" key="2">
    <source>
        <dbReference type="Proteomes" id="UP000276634"/>
    </source>
</evidence>
<dbReference type="RefSeq" id="WP_123401771.1">
    <property type="nucleotide sequence ID" value="NZ_RJVI01000002.1"/>
</dbReference>
<comment type="caution">
    <text evidence="1">The sequence shown here is derived from an EMBL/GenBank/DDBJ whole genome shotgun (WGS) entry which is preliminary data.</text>
</comment>
<dbReference type="AlphaFoldDB" id="A0A3N1Y209"/>
<dbReference type="OrthoDB" id="5567088at2"/>
<keyword evidence="2" id="KW-1185">Reference proteome</keyword>
<dbReference type="Proteomes" id="UP000276634">
    <property type="component" value="Unassembled WGS sequence"/>
</dbReference>
<protein>
    <recommendedName>
        <fullName evidence="3">SAP domain-containing protein</fullName>
    </recommendedName>
</protein>
<gene>
    <name evidence="1" type="ORF">EDC57_2087</name>
</gene>
<reference evidence="1 2" key="1">
    <citation type="submission" date="2018-11" db="EMBL/GenBank/DDBJ databases">
        <title>Genomic Encyclopedia of Type Strains, Phase IV (KMG-IV): sequencing the most valuable type-strain genomes for metagenomic binning, comparative biology and taxonomic classification.</title>
        <authorList>
            <person name="Goeker M."/>
        </authorList>
    </citation>
    <scope>NUCLEOTIDE SEQUENCE [LARGE SCALE GENOMIC DNA]</scope>
    <source>
        <strain evidence="1 2">DSM 100275</strain>
    </source>
</reference>
<proteinExistence type="predicted"/>
<dbReference type="EMBL" id="RJVI01000002">
    <property type="protein sequence ID" value="ROR32873.1"/>
    <property type="molecule type" value="Genomic_DNA"/>
</dbReference>
<sequence>MNMKEIRLIAREKGVHPGRLRKVELVRTIQRAEGNFDCFATAYDGECDQLGCRWREDCLALSRRGAA</sequence>
<evidence type="ECO:0008006" key="3">
    <source>
        <dbReference type="Google" id="ProtNLM"/>
    </source>
</evidence>